<gene>
    <name evidence="10" type="ORF">SEMRO_34_G022090.1</name>
</gene>
<evidence type="ECO:0000256" key="1">
    <source>
        <dbReference type="ARBA" id="ARBA00004370"/>
    </source>
</evidence>
<dbReference type="Gene3D" id="3.30.70.1230">
    <property type="entry name" value="Nucleotide cyclase"/>
    <property type="match status" value="1"/>
</dbReference>
<keyword evidence="2 8" id="KW-0812">Transmembrane</keyword>
<evidence type="ECO:0000256" key="2">
    <source>
        <dbReference type="ARBA" id="ARBA00022692"/>
    </source>
</evidence>
<organism evidence="10 11">
    <name type="scientific">Seminavis robusta</name>
    <dbReference type="NCBI Taxonomy" id="568900"/>
    <lineage>
        <taxon>Eukaryota</taxon>
        <taxon>Sar</taxon>
        <taxon>Stramenopiles</taxon>
        <taxon>Ochrophyta</taxon>
        <taxon>Bacillariophyta</taxon>
        <taxon>Bacillariophyceae</taxon>
        <taxon>Bacillariophycidae</taxon>
        <taxon>Naviculales</taxon>
        <taxon>Naviculaceae</taxon>
        <taxon>Seminavis</taxon>
    </lineage>
</organism>
<keyword evidence="10" id="KW-0675">Receptor</keyword>
<feature type="compositionally biased region" description="Basic and acidic residues" evidence="7">
    <location>
        <begin position="202"/>
        <end position="213"/>
    </location>
</feature>
<dbReference type="GO" id="GO:0004114">
    <property type="term" value="F:3',5'-cyclic-nucleotide phosphodiesterase activity"/>
    <property type="evidence" value="ECO:0007669"/>
    <property type="project" value="InterPro"/>
</dbReference>
<evidence type="ECO:0000256" key="3">
    <source>
        <dbReference type="ARBA" id="ARBA00022741"/>
    </source>
</evidence>
<dbReference type="Gene3D" id="1.10.1300.10">
    <property type="entry name" value="3'5'-cyclic nucleotide phosphodiesterase, catalytic domain"/>
    <property type="match status" value="1"/>
</dbReference>
<dbReference type="InterPro" id="IPR050401">
    <property type="entry name" value="Cyclic_nucleotide_synthase"/>
</dbReference>
<evidence type="ECO:0000313" key="10">
    <source>
        <dbReference type="EMBL" id="CAB9498276.1"/>
    </source>
</evidence>
<dbReference type="OrthoDB" id="432756at2759"/>
<evidence type="ECO:0000256" key="5">
    <source>
        <dbReference type="ARBA" id="ARBA00023136"/>
    </source>
</evidence>
<dbReference type="Pfam" id="PF00211">
    <property type="entry name" value="Guanylate_cyc"/>
    <property type="match status" value="1"/>
</dbReference>
<comment type="subcellular location">
    <subcellularLocation>
        <location evidence="1">Membrane</location>
    </subcellularLocation>
</comment>
<dbReference type="SUPFAM" id="SSF55073">
    <property type="entry name" value="Nucleotide cyclase"/>
    <property type="match status" value="1"/>
</dbReference>
<accession>A0A9N8DAH6</accession>
<feature type="transmembrane region" description="Helical" evidence="8">
    <location>
        <begin position="59"/>
        <end position="80"/>
    </location>
</feature>
<evidence type="ECO:0000256" key="6">
    <source>
        <dbReference type="ARBA" id="ARBA00023239"/>
    </source>
</evidence>
<comment type="caution">
    <text evidence="10">The sequence shown here is derived from an EMBL/GenBank/DDBJ whole genome shotgun (WGS) entry which is preliminary data.</text>
</comment>
<feature type="region of interest" description="Disordered" evidence="7">
    <location>
        <begin position="724"/>
        <end position="746"/>
    </location>
</feature>
<dbReference type="GO" id="GO:0004383">
    <property type="term" value="F:guanylate cyclase activity"/>
    <property type="evidence" value="ECO:0007669"/>
    <property type="project" value="TreeGrafter"/>
</dbReference>
<feature type="compositionally biased region" description="Polar residues" evidence="7">
    <location>
        <begin position="730"/>
        <end position="742"/>
    </location>
</feature>
<dbReference type="Proteomes" id="UP001153069">
    <property type="component" value="Unassembled WGS sequence"/>
</dbReference>
<dbReference type="PANTHER" id="PTHR11920:SF335">
    <property type="entry name" value="GUANYLATE CYCLASE"/>
    <property type="match status" value="1"/>
</dbReference>
<dbReference type="PANTHER" id="PTHR11920">
    <property type="entry name" value="GUANYLYL CYCLASE"/>
    <property type="match status" value="1"/>
</dbReference>
<keyword evidence="11" id="KW-1185">Reference proteome</keyword>
<keyword evidence="4 8" id="KW-1133">Transmembrane helix</keyword>
<dbReference type="SUPFAM" id="SSF109604">
    <property type="entry name" value="HD-domain/PDEase-like"/>
    <property type="match status" value="1"/>
</dbReference>
<dbReference type="GO" id="GO:0001653">
    <property type="term" value="F:peptide receptor activity"/>
    <property type="evidence" value="ECO:0007669"/>
    <property type="project" value="TreeGrafter"/>
</dbReference>
<dbReference type="GO" id="GO:0007168">
    <property type="term" value="P:receptor guanylyl cyclase signaling pathway"/>
    <property type="evidence" value="ECO:0007669"/>
    <property type="project" value="TreeGrafter"/>
</dbReference>
<feature type="domain" description="Guanylate cyclase" evidence="9">
    <location>
        <begin position="537"/>
        <end position="671"/>
    </location>
</feature>
<dbReference type="InterPro" id="IPR036971">
    <property type="entry name" value="PDEase_catalytic_dom_sf"/>
</dbReference>
<proteinExistence type="predicted"/>
<dbReference type="GO" id="GO:0000166">
    <property type="term" value="F:nucleotide binding"/>
    <property type="evidence" value="ECO:0007669"/>
    <property type="project" value="UniProtKB-KW"/>
</dbReference>
<evidence type="ECO:0000256" key="8">
    <source>
        <dbReference type="SAM" id="Phobius"/>
    </source>
</evidence>
<evidence type="ECO:0000256" key="4">
    <source>
        <dbReference type="ARBA" id="ARBA00022989"/>
    </source>
</evidence>
<dbReference type="Pfam" id="PF00233">
    <property type="entry name" value="PDEase_I"/>
    <property type="match status" value="1"/>
</dbReference>
<feature type="region of interest" description="Disordered" evidence="7">
    <location>
        <begin position="200"/>
        <end position="230"/>
    </location>
</feature>
<feature type="transmembrane region" description="Helical" evidence="8">
    <location>
        <begin position="433"/>
        <end position="454"/>
    </location>
</feature>
<evidence type="ECO:0000259" key="9">
    <source>
        <dbReference type="PROSITE" id="PS50125"/>
    </source>
</evidence>
<keyword evidence="5 8" id="KW-0472">Membrane</keyword>
<evidence type="ECO:0000313" key="11">
    <source>
        <dbReference type="Proteomes" id="UP001153069"/>
    </source>
</evidence>
<dbReference type="PROSITE" id="PS50125">
    <property type="entry name" value="GUANYLATE_CYCLASE_2"/>
    <property type="match status" value="1"/>
</dbReference>
<evidence type="ECO:0000256" key="7">
    <source>
        <dbReference type="SAM" id="MobiDB-lite"/>
    </source>
</evidence>
<dbReference type="InterPro" id="IPR029787">
    <property type="entry name" value="Nucleotide_cyclase"/>
</dbReference>
<protein>
    <submittedName>
        <fullName evidence="10">Receptor-type guanylate cyclase gcy</fullName>
    </submittedName>
</protein>
<keyword evidence="6" id="KW-0456">Lyase</keyword>
<dbReference type="InterPro" id="IPR002073">
    <property type="entry name" value="PDEase_catalytic_dom"/>
</dbReference>
<sequence length="1158" mass="130688">MTSNSNSNMSSEGVSRTMEATGSVSVSHSIGASDQSATKNEVTSNVLQKDNRAVSRSRALVFVVLATAAAVLAYLTYFYVHMEQREDFENEFANLADEIMDISQQNVKKVFGTLEGLSVAATSHALHNNESFPFVTIPNYPVKGATARASSQALIIAYLPLVSEENRRDWEQYSVDNQDWIQDSYPKDVQVQPILQQIHAYGPKEPKPPQENRSRRRHLSSASCSDEGRRMLKERITEPEGSGPYAPVWQMTPTPPANDTATLNYNLFDKPVYEKGVNFIAYSRKPVFLDVCNQAAWFGGHYSNKDVLQTAVVQPVFESFEEDAPIVGTFVAIIPWKTFFDNIVHARAPEVRVVLSNTCNEVFTFSIQGHNAVFLDEEDLHDPTYDSMAQQSPFAEFANPKELLEADLGEHCVYNVHVYPTKDLEDSHLTNDPIWYCLLVLAVFSFTSIIFLLYDMLVQRRQMRLVEDSARKHEQIVSSLFPEMVRDRVFDANQEMERLQSIHQHKNYTHSYSDTHFDMEEILQETKPIADLYPAATVMFADMAGFTAWSSIRQPGDVFKLLELVYHSFDSSARMYNVFKVETVGDSYVAVAGVPEARIDHAVVMARFSRNCMERFGRIIKKLETRLGPDTATLKLRIGLHSGPVTGGVLRNSKSRFQLFGDTVNTASRMETTGLPGKIQVSRETADLLIAGGKECFLEPGSDLVDCKGKGSLQTHFLKVKRRTHYDQEGSMSGETNHSMSGEESGPFRFQDETQKLVEWNCSMLIPHLKAILARRQVTKPTRSKDLSTVEKDLSEKYMVLGEVKEIIDLPSFVPGMPEIDPSSVRLDQEVVDQLRRYIMVLSQLYQDNPFHSFNHASHVTMSTTKLLARISNGSSDDPQTFGICDPLTQFSIVLSALLHDADHGGIPNPTLIKENPTLASAYKNKSVAEQNSIDLAFSALMQPQFDALRKCIYCNEAELRRFRTIIVNSVMATDIFDPELSSLRKNRWNRVFEDNTSSCSDSDSSRGVSMTEEGINRKATLVLEHLIQASDVSHCMQHWFIYVDWNSKLFEEMYRAYRKGRTNTDPSTGWYKGEIWFFDNYVIPLAKKLKDCGVFGVSSDEYLNYAVKNRREWEVHGEEIVAGLVAKFSSIEMSPDDDVAGEEEEPKDDGFASVIEV</sequence>
<keyword evidence="3" id="KW-0547">Nucleotide-binding</keyword>
<dbReference type="SMART" id="SM00044">
    <property type="entry name" value="CYCc"/>
    <property type="match status" value="1"/>
</dbReference>
<name>A0A9N8DAH6_9STRA</name>
<reference evidence="10" key="1">
    <citation type="submission" date="2020-06" db="EMBL/GenBank/DDBJ databases">
        <authorList>
            <consortium name="Plant Systems Biology data submission"/>
        </authorList>
    </citation>
    <scope>NUCLEOTIDE SEQUENCE</scope>
    <source>
        <strain evidence="10">D6</strain>
    </source>
</reference>
<dbReference type="EMBL" id="CAICTM010000034">
    <property type="protein sequence ID" value="CAB9498276.1"/>
    <property type="molecule type" value="Genomic_DNA"/>
</dbReference>
<dbReference type="GO" id="GO:0004016">
    <property type="term" value="F:adenylate cyclase activity"/>
    <property type="evidence" value="ECO:0007669"/>
    <property type="project" value="TreeGrafter"/>
</dbReference>
<dbReference type="AlphaFoldDB" id="A0A9N8DAH6"/>
<feature type="compositionally biased region" description="Acidic residues" evidence="7">
    <location>
        <begin position="1136"/>
        <end position="1148"/>
    </location>
</feature>
<dbReference type="GO" id="GO:0005886">
    <property type="term" value="C:plasma membrane"/>
    <property type="evidence" value="ECO:0007669"/>
    <property type="project" value="TreeGrafter"/>
</dbReference>
<dbReference type="InterPro" id="IPR001054">
    <property type="entry name" value="A/G_cyclase"/>
</dbReference>
<dbReference type="CDD" id="cd07302">
    <property type="entry name" value="CHD"/>
    <property type="match status" value="1"/>
</dbReference>
<feature type="region of interest" description="Disordered" evidence="7">
    <location>
        <begin position="1136"/>
        <end position="1158"/>
    </location>
</feature>
<dbReference type="GO" id="GO:0035556">
    <property type="term" value="P:intracellular signal transduction"/>
    <property type="evidence" value="ECO:0007669"/>
    <property type="project" value="InterPro"/>
</dbReference>